<protein>
    <submittedName>
        <fullName evidence="3">Uncharacterized protein</fullName>
    </submittedName>
</protein>
<comment type="caution">
    <text evidence="3">The sequence shown here is derived from an EMBL/GenBank/DDBJ whole genome shotgun (WGS) entry which is preliminary data.</text>
</comment>
<evidence type="ECO:0000313" key="4">
    <source>
        <dbReference type="Proteomes" id="UP000247099"/>
    </source>
</evidence>
<dbReference type="RefSeq" id="WP_110130133.1">
    <property type="nucleotide sequence ID" value="NZ_QHJQ01000002.1"/>
</dbReference>
<evidence type="ECO:0000256" key="1">
    <source>
        <dbReference type="SAM" id="Coils"/>
    </source>
</evidence>
<dbReference type="AlphaFoldDB" id="A0A317ZJF8"/>
<proteinExistence type="predicted"/>
<dbReference type="OrthoDB" id="10012503at2"/>
<organism evidence="3 4">
    <name type="scientific">Coraliomargarita sinensis</name>
    <dbReference type="NCBI Taxonomy" id="2174842"/>
    <lineage>
        <taxon>Bacteria</taxon>
        <taxon>Pseudomonadati</taxon>
        <taxon>Verrucomicrobiota</taxon>
        <taxon>Opitutia</taxon>
        <taxon>Puniceicoccales</taxon>
        <taxon>Coraliomargaritaceae</taxon>
        <taxon>Coraliomargarita</taxon>
    </lineage>
</organism>
<keyword evidence="4" id="KW-1185">Reference proteome</keyword>
<feature type="region of interest" description="Disordered" evidence="2">
    <location>
        <begin position="173"/>
        <end position="192"/>
    </location>
</feature>
<feature type="region of interest" description="Disordered" evidence="2">
    <location>
        <begin position="31"/>
        <end position="54"/>
    </location>
</feature>
<dbReference type="InParanoid" id="A0A317ZJF8"/>
<feature type="coiled-coil region" evidence="1">
    <location>
        <begin position="124"/>
        <end position="161"/>
    </location>
</feature>
<feature type="compositionally biased region" description="Basic and acidic residues" evidence="2">
    <location>
        <begin position="173"/>
        <end position="182"/>
    </location>
</feature>
<name>A0A317ZJF8_9BACT</name>
<dbReference type="EMBL" id="QHJQ01000002">
    <property type="protein sequence ID" value="PXA05132.1"/>
    <property type="molecule type" value="Genomic_DNA"/>
</dbReference>
<evidence type="ECO:0000256" key="2">
    <source>
        <dbReference type="SAM" id="MobiDB-lite"/>
    </source>
</evidence>
<feature type="region of interest" description="Disordered" evidence="2">
    <location>
        <begin position="103"/>
        <end position="124"/>
    </location>
</feature>
<sequence length="192" mass="21702">MCSKPDFPPPPVRKEPRRLSLKMAIAAATRRESADVKPLLSPENEFPKIKSQSGKQQEMEAHLLELQADIINREELLAEKEKYLEARALELNEKEALLEAHKKVVDSKTSADASGDPKNHGEEMEALKALRAELETQEASLKEARNMLHEREAYIEKCENDLVEKSMVLTEREAQIEQREEDLGSNDKNGGS</sequence>
<feature type="compositionally biased region" description="Basic and acidic residues" evidence="2">
    <location>
        <begin position="115"/>
        <end position="124"/>
    </location>
</feature>
<evidence type="ECO:0000313" key="3">
    <source>
        <dbReference type="EMBL" id="PXA05132.1"/>
    </source>
</evidence>
<gene>
    <name evidence="3" type="ORF">DDZ13_04000</name>
</gene>
<keyword evidence="1" id="KW-0175">Coiled coil</keyword>
<dbReference type="Proteomes" id="UP000247099">
    <property type="component" value="Unassembled WGS sequence"/>
</dbReference>
<accession>A0A317ZJF8</accession>
<reference evidence="3 4" key="1">
    <citation type="submission" date="2018-05" db="EMBL/GenBank/DDBJ databases">
        <title>Coraliomargarita sinensis sp. nov., isolated from a marine solar saltern.</title>
        <authorList>
            <person name="Zhou L.Y."/>
        </authorList>
    </citation>
    <scope>NUCLEOTIDE SEQUENCE [LARGE SCALE GENOMIC DNA]</scope>
    <source>
        <strain evidence="3 4">WN38</strain>
    </source>
</reference>